<evidence type="ECO:0000256" key="4">
    <source>
        <dbReference type="ARBA" id="ARBA00022801"/>
    </source>
</evidence>
<keyword evidence="10" id="KW-1185">Reference proteome</keyword>
<feature type="domain" description="Fungal lipase-type" evidence="7">
    <location>
        <begin position="50"/>
        <end position="195"/>
    </location>
</feature>
<name>A0ABC8TS86_9AQUA</name>
<evidence type="ECO:0000256" key="1">
    <source>
        <dbReference type="ARBA" id="ARBA00004123"/>
    </source>
</evidence>
<keyword evidence="4" id="KW-0378">Hydrolase</keyword>
<dbReference type="AlphaFoldDB" id="A0ABC8TS86"/>
<evidence type="ECO:0008006" key="11">
    <source>
        <dbReference type="Google" id="ProtNLM"/>
    </source>
</evidence>
<dbReference type="GO" id="GO:0016787">
    <property type="term" value="F:hydrolase activity"/>
    <property type="evidence" value="ECO:0007669"/>
    <property type="project" value="UniProtKB-KW"/>
</dbReference>
<feature type="domain" description="EDS1 EP" evidence="8">
    <location>
        <begin position="399"/>
        <end position="588"/>
    </location>
</feature>
<dbReference type="PANTHER" id="PTHR47090:SF2">
    <property type="entry name" value="PROTEIN EDS1-RELATED"/>
    <property type="match status" value="1"/>
</dbReference>
<dbReference type="GO" id="GO:0005634">
    <property type="term" value="C:nucleus"/>
    <property type="evidence" value="ECO:0007669"/>
    <property type="project" value="UniProtKB-SubCell"/>
</dbReference>
<evidence type="ECO:0000256" key="2">
    <source>
        <dbReference type="ARBA" id="ARBA00004496"/>
    </source>
</evidence>
<evidence type="ECO:0000256" key="6">
    <source>
        <dbReference type="ARBA" id="ARBA00023242"/>
    </source>
</evidence>
<dbReference type="InterPro" id="IPR041266">
    <property type="entry name" value="EDS1_EP"/>
</dbReference>
<comment type="subcellular location">
    <subcellularLocation>
        <location evidence="2">Cytoplasm</location>
    </subcellularLocation>
    <subcellularLocation>
        <location evidence="1">Nucleus</location>
    </subcellularLocation>
</comment>
<accession>A0ABC8TS86</accession>
<protein>
    <recommendedName>
        <fullName evidence="11">Enhanced disease susceptibility 1</fullName>
    </recommendedName>
</protein>
<proteinExistence type="predicted"/>
<evidence type="ECO:0000313" key="10">
    <source>
        <dbReference type="Proteomes" id="UP001642360"/>
    </source>
</evidence>
<dbReference type="GO" id="GO:0005737">
    <property type="term" value="C:cytoplasm"/>
    <property type="evidence" value="ECO:0007669"/>
    <property type="project" value="UniProtKB-SubCell"/>
</dbReference>
<evidence type="ECO:0000259" key="7">
    <source>
        <dbReference type="Pfam" id="PF01764"/>
    </source>
</evidence>
<dbReference type="Proteomes" id="UP001642360">
    <property type="component" value="Unassembled WGS sequence"/>
</dbReference>
<comment type="caution">
    <text evidence="9">The sequence shown here is derived from an EMBL/GenBank/DDBJ whole genome shotgun (WGS) entry which is preliminary data.</text>
</comment>
<organism evidence="9 10">
    <name type="scientific">Ilex paraguariensis</name>
    <name type="common">yerba mate</name>
    <dbReference type="NCBI Taxonomy" id="185542"/>
    <lineage>
        <taxon>Eukaryota</taxon>
        <taxon>Viridiplantae</taxon>
        <taxon>Streptophyta</taxon>
        <taxon>Embryophyta</taxon>
        <taxon>Tracheophyta</taxon>
        <taxon>Spermatophyta</taxon>
        <taxon>Magnoliopsida</taxon>
        <taxon>eudicotyledons</taxon>
        <taxon>Gunneridae</taxon>
        <taxon>Pentapetalae</taxon>
        <taxon>asterids</taxon>
        <taxon>campanulids</taxon>
        <taxon>Aquifoliales</taxon>
        <taxon>Aquifoliaceae</taxon>
        <taxon>Ilex</taxon>
    </lineage>
</organism>
<keyword evidence="3" id="KW-0963">Cytoplasm</keyword>
<evidence type="ECO:0000313" key="9">
    <source>
        <dbReference type="EMBL" id="CAK9172335.1"/>
    </source>
</evidence>
<dbReference type="InterPro" id="IPR002921">
    <property type="entry name" value="Fungal_lipase-type"/>
</dbReference>
<keyword evidence="5" id="KW-0611">Plant defense</keyword>
<reference evidence="9 10" key="1">
    <citation type="submission" date="2024-02" db="EMBL/GenBank/DDBJ databases">
        <authorList>
            <person name="Vignale AGUSTIN F."/>
            <person name="Sosa J E."/>
            <person name="Modenutti C."/>
        </authorList>
    </citation>
    <scope>NUCLEOTIDE SEQUENCE [LARGE SCALE GENOMIC DNA]</scope>
</reference>
<keyword evidence="6" id="KW-0539">Nucleus</keyword>
<dbReference type="SUPFAM" id="SSF53474">
    <property type="entry name" value="alpha/beta-Hydrolases"/>
    <property type="match status" value="1"/>
</dbReference>
<dbReference type="EMBL" id="CAUOFW020005958">
    <property type="protein sequence ID" value="CAK9172335.1"/>
    <property type="molecule type" value="Genomic_DNA"/>
</dbReference>
<evidence type="ECO:0000259" key="8">
    <source>
        <dbReference type="Pfam" id="PF18117"/>
    </source>
</evidence>
<dbReference type="PANTHER" id="PTHR47090">
    <property type="entry name" value="PROTEIN EDS1-RELATED"/>
    <property type="match status" value="1"/>
</dbReference>
<evidence type="ECO:0000256" key="3">
    <source>
        <dbReference type="ARBA" id="ARBA00022490"/>
    </source>
</evidence>
<dbReference type="GO" id="GO:0006952">
    <property type="term" value="P:defense response"/>
    <property type="evidence" value="ECO:0007669"/>
    <property type="project" value="UniProtKB-KW"/>
</dbReference>
<dbReference type="CDD" id="cd00519">
    <property type="entry name" value="Lipase_3"/>
    <property type="match status" value="1"/>
</dbReference>
<dbReference type="InterPro" id="IPR029058">
    <property type="entry name" value="AB_hydrolase_fold"/>
</dbReference>
<evidence type="ECO:0000256" key="5">
    <source>
        <dbReference type="ARBA" id="ARBA00022821"/>
    </source>
</evidence>
<gene>
    <name evidence="9" type="ORF">ILEXP_LOCUS41980</name>
</gene>
<sequence>MEGERFENNVGMSEELIQKACCLAMKAHKSTGKPYLSEKSHSPSVTIFGFAGSWSMDDWFSRKPFRDMKVNREFSPSLRSIGNDEIATVNEAFYNRFEEIKAKSSLEVEVYKAVSERRQIVFAGHSSGGAIAILAAVWFLEKYIRSHTTTIPPKCVTFGSPLVGDRIFQHGLGREKWAPHFLHFVLRYDIVPRIMLGPVSSIEQELLPILDLFKPKSSSFEQEFSGISSIASTFFKTVMMNASLVASHAACNLMGYTNLLLETVSSSIDVSPYRPFGTYIFCTGNGKLVVLRNPDAILQLLFYSAQPSSEAEAAGVIYKSFREHLIYEDEVKESLNMQDVVYLDYSDDMATTDAVLNDLGLNTGARLCLQAAGETEKKKLQNQEKTNSLKVIIEKGLTKIQVYQAECVARNVGSYDAFKIHKYDSDFYANVTRVELTDAWDPIIEMLKKYELPDDFEGQKEWIELGTRYRRVVEPLDIANYYRHFKGDDTGPYLIKGRPKLYRYTQRWREHAERMPVGSSSESSFLAEVEELRTKAFDDVKGRILTLEKQVLNWVRDGELRNDIFLDESTFVKWWKMLPPQHRAASCISEYMSG</sequence>
<dbReference type="Pfam" id="PF18117">
    <property type="entry name" value="EDS1_EP"/>
    <property type="match status" value="1"/>
</dbReference>
<dbReference type="Gene3D" id="3.40.50.1820">
    <property type="entry name" value="alpha/beta hydrolase"/>
    <property type="match status" value="1"/>
</dbReference>
<dbReference type="InterPro" id="IPR044214">
    <property type="entry name" value="EDS1-like"/>
</dbReference>
<dbReference type="Pfam" id="PF01764">
    <property type="entry name" value="Lipase_3"/>
    <property type="match status" value="1"/>
</dbReference>